<dbReference type="OrthoDB" id="10458182at2759"/>
<accession>A0A1R1YQS7</accession>
<dbReference type="Proteomes" id="UP000187429">
    <property type="component" value="Unassembled WGS sequence"/>
</dbReference>
<gene>
    <name evidence="1" type="ORF">AYI69_g1257</name>
</gene>
<protein>
    <submittedName>
        <fullName evidence="1">Uncharacterized protein</fullName>
    </submittedName>
</protein>
<keyword evidence="2" id="KW-1185">Reference proteome</keyword>
<sequence length="131" mass="14537">MTHGNSKNQAHFILDVYLIRSIVSILITETDAAFETLEDVLPDRVLAICMGVKCLAVVLGLGNDSNEEASLNSDGTSFEELIFCRFLGGEDSQLYYNLVSTCKKISAQPVFMSQSHVDICGNFFFFFCQAF</sequence>
<dbReference type="EMBL" id="LSSM01000341">
    <property type="protein sequence ID" value="OMJ29243.1"/>
    <property type="molecule type" value="Genomic_DNA"/>
</dbReference>
<comment type="caution">
    <text evidence="1">The sequence shown here is derived from an EMBL/GenBank/DDBJ whole genome shotgun (WGS) entry which is preliminary data.</text>
</comment>
<organism evidence="1 2">
    <name type="scientific">Smittium culicis</name>
    <dbReference type="NCBI Taxonomy" id="133412"/>
    <lineage>
        <taxon>Eukaryota</taxon>
        <taxon>Fungi</taxon>
        <taxon>Fungi incertae sedis</taxon>
        <taxon>Zoopagomycota</taxon>
        <taxon>Kickxellomycotina</taxon>
        <taxon>Harpellomycetes</taxon>
        <taxon>Harpellales</taxon>
        <taxon>Legeriomycetaceae</taxon>
        <taxon>Smittium</taxon>
    </lineage>
</organism>
<reference evidence="2" key="1">
    <citation type="submission" date="2017-01" db="EMBL/GenBank/DDBJ databases">
        <authorList>
            <person name="Wang Y."/>
            <person name="White M."/>
            <person name="Kvist S."/>
            <person name="Moncalvo J.-M."/>
        </authorList>
    </citation>
    <scope>NUCLEOTIDE SEQUENCE [LARGE SCALE GENOMIC DNA]</scope>
    <source>
        <strain evidence="2">ID-206-W2</strain>
    </source>
</reference>
<evidence type="ECO:0000313" key="2">
    <source>
        <dbReference type="Proteomes" id="UP000187429"/>
    </source>
</evidence>
<dbReference type="AlphaFoldDB" id="A0A1R1YQS7"/>
<proteinExistence type="predicted"/>
<evidence type="ECO:0000313" key="1">
    <source>
        <dbReference type="EMBL" id="OMJ29243.1"/>
    </source>
</evidence>
<name>A0A1R1YQS7_9FUNG</name>